<dbReference type="EC" id="6.5.1.1" evidence="15"/>
<feature type="binding site" evidence="15">
    <location>
        <position position="415"/>
    </location>
    <ligand>
        <name>ATP</name>
        <dbReference type="ChEBI" id="CHEBI:30616"/>
    </ligand>
</feature>
<evidence type="ECO:0000256" key="1">
    <source>
        <dbReference type="ARBA" id="ARBA00001946"/>
    </source>
</evidence>
<dbReference type="Pfam" id="PF01068">
    <property type="entry name" value="DNA_ligase_A_M"/>
    <property type="match status" value="1"/>
</dbReference>
<dbReference type="EMBL" id="DVAB01000051">
    <property type="protein sequence ID" value="HIK00990.1"/>
    <property type="molecule type" value="Genomic_DNA"/>
</dbReference>
<dbReference type="AlphaFoldDB" id="A0A832V684"/>
<dbReference type="InterPro" id="IPR022865">
    <property type="entry name" value="DNA_ligae_ATP-dep_bac/arc"/>
</dbReference>
<dbReference type="SUPFAM" id="SSF56091">
    <property type="entry name" value="DNA ligase/mRNA capping enzyme, catalytic domain"/>
    <property type="match status" value="1"/>
</dbReference>
<reference evidence="18 19" key="1">
    <citation type="journal article" name="Nat. Commun.">
        <title>Undinarchaeota illuminate DPANN phylogeny and the impact of gene transfer on archaeal evolution.</title>
        <authorList>
            <person name="Dombrowski N."/>
            <person name="Williams T.A."/>
            <person name="Sun J."/>
            <person name="Woodcroft B.J."/>
            <person name="Lee J.H."/>
            <person name="Minh B.Q."/>
            <person name="Rinke C."/>
            <person name="Spang A."/>
        </authorList>
    </citation>
    <scope>NUCLEOTIDE SEQUENCE [LARGE SCALE GENOMIC DNA]</scope>
    <source>
        <strain evidence="18">MAG_bin1129</strain>
    </source>
</reference>
<feature type="binding site" evidence="15">
    <location>
        <position position="340"/>
    </location>
    <ligand>
        <name>ATP</name>
        <dbReference type="ChEBI" id="CHEBI:30616"/>
    </ligand>
</feature>
<dbReference type="InterPro" id="IPR000977">
    <property type="entry name" value="DNA_ligase_ATP-dep"/>
</dbReference>
<evidence type="ECO:0000256" key="2">
    <source>
        <dbReference type="ARBA" id="ARBA00007572"/>
    </source>
</evidence>
<evidence type="ECO:0000259" key="17">
    <source>
        <dbReference type="PROSITE" id="PS50160"/>
    </source>
</evidence>
<dbReference type="InterPro" id="IPR036599">
    <property type="entry name" value="DNA_ligase_N_sf"/>
</dbReference>
<dbReference type="FunFam" id="1.10.3260.10:FF:000007">
    <property type="entry name" value="DNA ligase"/>
    <property type="match status" value="1"/>
</dbReference>
<organism evidence="18 19">
    <name type="scientific">Candidatus Naiadarchaeum limnaeum</name>
    <dbReference type="NCBI Taxonomy" id="2756139"/>
    <lineage>
        <taxon>Archaea</taxon>
        <taxon>Candidatus Undinarchaeota</taxon>
        <taxon>Candidatus Undinarchaeia</taxon>
        <taxon>Candidatus Naiadarchaeales</taxon>
        <taxon>Candidatus Naiadarchaeaceae</taxon>
        <taxon>Candidatus Naiadarchaeum</taxon>
    </lineage>
</organism>
<dbReference type="HAMAP" id="MF_00407">
    <property type="entry name" value="DNA_ligase"/>
    <property type="match status" value="1"/>
</dbReference>
<name>A0A832V684_9ARCH</name>
<dbReference type="GO" id="GO:0071897">
    <property type="term" value="P:DNA biosynthetic process"/>
    <property type="evidence" value="ECO:0007669"/>
    <property type="project" value="InterPro"/>
</dbReference>
<dbReference type="GO" id="GO:0006310">
    <property type="term" value="P:DNA recombination"/>
    <property type="evidence" value="ECO:0007669"/>
    <property type="project" value="UniProtKB-UniRule"/>
</dbReference>
<keyword evidence="6 15" id="KW-0235">DNA replication</keyword>
<dbReference type="InterPro" id="IPR012310">
    <property type="entry name" value="DNA_ligase_ATP-dep_cent"/>
</dbReference>
<sequence length="558" mass="63258">MEFKKLVKCYESLEATTKKLEKRDIVAKFIKECPTELLSTVVTLLEGRIFPAWMETELGVAENIMFKALARVTGLNEHAIKNETKKAGDIGTAAESILKKKKQRTLTAKVLTVENVYKNLEKIPTLTGTGSTGQKISLIAELVSNATPEEGRYLVRLILEVMRIGVGEGIIRNALAVAYEIEPDLIDQAYSIRNDYGEVAQLIRSGGKRALEKVELEVGRPLKPMLAQKVETAQEGLDEMKGKAAFQYKYDGMRVQIHKSGNKILVFTRRLDNITKQFPELVESAKKFIKADKTIVEGEAVGISPHTRKPQPFQKLSQRIKRKYGIEEMQKQIPVEMNLFDIMYLNGKNLLNTPYVERWKKLESILEETRDFHLAENLVTTDAKKADGFYKKSLSLGHEGLMIKNLDAKYMPGSRVKYMYKLKIERETLDLVIIGAIWGEGRRAKWLGSYFLGARDPDTGNFVELGKVATGLTDEDLENLTKLVKPLVESEHIKDVKIKPKLVVEIAFDEIQKSTKYASGYALRFPRVKRIRDDKGPDDADDLERVAKLYEEQKKAKK</sequence>
<keyword evidence="7 15" id="KW-0479">Metal-binding</keyword>
<dbReference type="GO" id="GO:0003910">
    <property type="term" value="F:DNA ligase (ATP) activity"/>
    <property type="evidence" value="ECO:0007669"/>
    <property type="project" value="UniProtKB-UniRule"/>
</dbReference>
<evidence type="ECO:0000256" key="13">
    <source>
        <dbReference type="ARBA" id="ARBA00023204"/>
    </source>
</evidence>
<evidence type="ECO:0000256" key="4">
    <source>
        <dbReference type="ARBA" id="ARBA00022598"/>
    </source>
</evidence>
<keyword evidence="12 15" id="KW-0233">DNA recombination</keyword>
<dbReference type="PANTHER" id="PTHR45674:SF7">
    <property type="entry name" value="DNA LIGASE"/>
    <property type="match status" value="1"/>
</dbReference>
<evidence type="ECO:0000256" key="5">
    <source>
        <dbReference type="ARBA" id="ARBA00022618"/>
    </source>
</evidence>
<proteinExistence type="inferred from homology"/>
<comment type="catalytic activity">
    <reaction evidence="15">
        <text>ATP + (deoxyribonucleotide)n-3'-hydroxyl + 5'-phospho-(deoxyribonucleotide)m = (deoxyribonucleotide)n+m + AMP + diphosphate.</text>
        <dbReference type="EC" id="6.5.1.1"/>
    </reaction>
</comment>
<dbReference type="FunFam" id="2.40.50.140:FF:000163">
    <property type="entry name" value="Probable DNA ligase"/>
    <property type="match status" value="1"/>
</dbReference>
<dbReference type="GO" id="GO:0006281">
    <property type="term" value="P:DNA repair"/>
    <property type="evidence" value="ECO:0007669"/>
    <property type="project" value="UniProtKB-UniRule"/>
</dbReference>
<comment type="similarity">
    <text evidence="2 15 16">Belongs to the ATP-dependent DNA ligase family.</text>
</comment>
<feature type="binding site" evidence="15">
    <location>
        <position position="254"/>
    </location>
    <ligand>
        <name>ATP</name>
        <dbReference type="ChEBI" id="CHEBI:30616"/>
    </ligand>
</feature>
<keyword evidence="4 15" id="KW-0436">Ligase</keyword>
<keyword evidence="10 15" id="KW-0067">ATP-binding</keyword>
<keyword evidence="14 15" id="KW-0131">Cell cycle</keyword>
<dbReference type="Proteomes" id="UP000646946">
    <property type="component" value="Unassembled WGS sequence"/>
</dbReference>
<evidence type="ECO:0000313" key="18">
    <source>
        <dbReference type="EMBL" id="HIK00990.1"/>
    </source>
</evidence>
<dbReference type="Pfam" id="PF04679">
    <property type="entry name" value="DNA_ligase_A_C"/>
    <property type="match status" value="1"/>
</dbReference>
<keyword evidence="19" id="KW-1185">Reference proteome</keyword>
<accession>A0A832V684</accession>
<evidence type="ECO:0000256" key="9">
    <source>
        <dbReference type="ARBA" id="ARBA00022763"/>
    </source>
</evidence>
<evidence type="ECO:0000256" key="16">
    <source>
        <dbReference type="RuleBase" id="RU004196"/>
    </source>
</evidence>
<feature type="domain" description="ATP-dependent DNA ligase family profile" evidence="17">
    <location>
        <begin position="328"/>
        <end position="456"/>
    </location>
</feature>
<feature type="binding site" evidence="15">
    <location>
        <position position="421"/>
    </location>
    <ligand>
        <name>ATP</name>
        <dbReference type="ChEBI" id="CHEBI:30616"/>
    </ligand>
</feature>
<evidence type="ECO:0000256" key="6">
    <source>
        <dbReference type="ARBA" id="ARBA00022705"/>
    </source>
</evidence>
<keyword evidence="8 15" id="KW-0547">Nucleotide-binding</keyword>
<dbReference type="Gene3D" id="2.40.50.140">
    <property type="entry name" value="Nucleic acid-binding proteins"/>
    <property type="match status" value="1"/>
</dbReference>
<dbReference type="GO" id="GO:0003677">
    <property type="term" value="F:DNA binding"/>
    <property type="evidence" value="ECO:0007669"/>
    <property type="project" value="InterPro"/>
</dbReference>
<feature type="binding site" evidence="15">
    <location>
        <position position="269"/>
    </location>
    <ligand>
        <name>ATP</name>
        <dbReference type="ChEBI" id="CHEBI:30616"/>
    </ligand>
</feature>
<evidence type="ECO:0000256" key="3">
    <source>
        <dbReference type="ARBA" id="ARBA00013308"/>
    </source>
</evidence>
<dbReference type="GO" id="GO:0046872">
    <property type="term" value="F:metal ion binding"/>
    <property type="evidence" value="ECO:0007669"/>
    <property type="project" value="UniProtKB-KW"/>
</dbReference>
<evidence type="ECO:0000256" key="8">
    <source>
        <dbReference type="ARBA" id="ARBA00022741"/>
    </source>
</evidence>
<dbReference type="SUPFAM" id="SSF117018">
    <property type="entry name" value="ATP-dependent DNA ligase DNA-binding domain"/>
    <property type="match status" value="1"/>
</dbReference>
<dbReference type="InterPro" id="IPR012308">
    <property type="entry name" value="DNA_ligase_ATP-dep_N"/>
</dbReference>
<protein>
    <recommendedName>
        <fullName evidence="3 15">DNA ligase</fullName>
        <ecNumber evidence="15">6.5.1.1</ecNumber>
    </recommendedName>
    <alternativeName>
        <fullName evidence="15">Polydeoxyribonucleotide synthase [ATP]</fullName>
    </alternativeName>
</protein>
<dbReference type="CDD" id="cd07901">
    <property type="entry name" value="Adenylation_DNA_ligase_Arch_LigB"/>
    <property type="match status" value="1"/>
</dbReference>
<dbReference type="Gene3D" id="3.30.470.30">
    <property type="entry name" value="DNA ligase/mRNA capping enzyme"/>
    <property type="match status" value="1"/>
</dbReference>
<dbReference type="PROSITE" id="PS00697">
    <property type="entry name" value="DNA_LIGASE_A1"/>
    <property type="match status" value="1"/>
</dbReference>
<dbReference type="FunFam" id="3.30.470.30:FF:000012">
    <property type="entry name" value="Probable DNA ligase"/>
    <property type="match status" value="1"/>
</dbReference>
<dbReference type="GO" id="GO:0006273">
    <property type="term" value="P:lagging strand elongation"/>
    <property type="evidence" value="ECO:0007669"/>
    <property type="project" value="TreeGrafter"/>
</dbReference>
<dbReference type="PANTHER" id="PTHR45674">
    <property type="entry name" value="DNA LIGASE 1/3 FAMILY MEMBER"/>
    <property type="match status" value="1"/>
</dbReference>
<comment type="caution">
    <text evidence="15">Lacks conserved residue(s) required for the propagation of feature annotation.</text>
</comment>
<gene>
    <name evidence="15" type="primary">lig</name>
    <name evidence="18" type="ORF">H1016_05660</name>
</gene>
<comment type="cofactor">
    <cofactor evidence="1 15">
        <name>Mg(2+)</name>
        <dbReference type="ChEBI" id="CHEBI:18420"/>
    </cofactor>
</comment>
<dbReference type="NCBIfam" id="TIGR00574">
    <property type="entry name" value="dnl1"/>
    <property type="match status" value="1"/>
</dbReference>
<dbReference type="Gene3D" id="1.10.3260.10">
    <property type="entry name" value="DNA ligase, ATP-dependent, N-terminal domain"/>
    <property type="match status" value="1"/>
</dbReference>
<dbReference type="CDD" id="cd07972">
    <property type="entry name" value="OBF_DNA_ligase_Arch_LigB"/>
    <property type="match status" value="1"/>
</dbReference>
<evidence type="ECO:0000256" key="12">
    <source>
        <dbReference type="ARBA" id="ARBA00023172"/>
    </source>
</evidence>
<dbReference type="SUPFAM" id="SSF50249">
    <property type="entry name" value="Nucleic acid-binding proteins"/>
    <property type="match status" value="1"/>
</dbReference>
<keyword evidence="13 15" id="KW-0234">DNA repair</keyword>
<evidence type="ECO:0000313" key="19">
    <source>
        <dbReference type="Proteomes" id="UP000646946"/>
    </source>
</evidence>
<dbReference type="InterPro" id="IPR050191">
    <property type="entry name" value="ATP-dep_DNA_ligase"/>
</dbReference>
<dbReference type="InterPro" id="IPR012309">
    <property type="entry name" value="DNA_ligase_ATP-dep_C"/>
</dbReference>
<dbReference type="InterPro" id="IPR012340">
    <property type="entry name" value="NA-bd_OB-fold"/>
</dbReference>
<dbReference type="GO" id="GO:0051301">
    <property type="term" value="P:cell division"/>
    <property type="evidence" value="ECO:0007669"/>
    <property type="project" value="UniProtKB-KW"/>
</dbReference>
<dbReference type="GO" id="GO:0005524">
    <property type="term" value="F:ATP binding"/>
    <property type="evidence" value="ECO:0007669"/>
    <property type="project" value="UniProtKB-UniRule"/>
</dbReference>
<keyword evidence="11 15" id="KW-0460">Magnesium</keyword>
<comment type="function">
    <text evidence="15">DNA ligase that seals nicks in double-stranded DNA during DNA replication, DNA recombination and DNA repair.</text>
</comment>
<feature type="binding site" evidence="15">
    <location>
        <position position="299"/>
    </location>
    <ligand>
        <name>ATP</name>
        <dbReference type="ChEBI" id="CHEBI:30616"/>
    </ligand>
</feature>
<feature type="active site" description="N6-AMP-lysine intermediate" evidence="15">
    <location>
        <position position="249"/>
    </location>
</feature>
<keyword evidence="9 15" id="KW-0227">DNA damage</keyword>
<keyword evidence="5 15" id="KW-0132">Cell division</keyword>
<evidence type="ECO:0000256" key="11">
    <source>
        <dbReference type="ARBA" id="ARBA00022842"/>
    </source>
</evidence>
<comment type="caution">
    <text evidence="18">The sequence shown here is derived from an EMBL/GenBank/DDBJ whole genome shotgun (WGS) entry which is preliminary data.</text>
</comment>
<dbReference type="Pfam" id="PF04675">
    <property type="entry name" value="DNA_ligase_A_N"/>
    <property type="match status" value="1"/>
</dbReference>
<evidence type="ECO:0000256" key="15">
    <source>
        <dbReference type="HAMAP-Rule" id="MF_00407"/>
    </source>
</evidence>
<dbReference type="InterPro" id="IPR016059">
    <property type="entry name" value="DNA_ligase_ATP-dep_CS"/>
</dbReference>
<evidence type="ECO:0000256" key="7">
    <source>
        <dbReference type="ARBA" id="ARBA00022723"/>
    </source>
</evidence>
<dbReference type="PROSITE" id="PS50160">
    <property type="entry name" value="DNA_LIGASE_A3"/>
    <property type="match status" value="1"/>
</dbReference>
<evidence type="ECO:0000256" key="10">
    <source>
        <dbReference type="ARBA" id="ARBA00022840"/>
    </source>
</evidence>
<evidence type="ECO:0000256" key="14">
    <source>
        <dbReference type="ARBA" id="ARBA00023306"/>
    </source>
</evidence>